<evidence type="ECO:0000313" key="7">
    <source>
        <dbReference type="Proteomes" id="UP000276309"/>
    </source>
</evidence>
<evidence type="ECO:0000256" key="4">
    <source>
        <dbReference type="PROSITE-ProRule" id="PRU00433"/>
    </source>
</evidence>
<gene>
    <name evidence="6" type="ORF">D1013_14800</name>
</gene>
<dbReference type="InterPro" id="IPR055557">
    <property type="entry name" value="DUF7133"/>
</dbReference>
<dbReference type="GO" id="GO:0046872">
    <property type="term" value="F:metal ion binding"/>
    <property type="evidence" value="ECO:0007669"/>
    <property type="project" value="UniProtKB-KW"/>
</dbReference>
<keyword evidence="7" id="KW-1185">Reference proteome</keyword>
<dbReference type="GO" id="GO:0009055">
    <property type="term" value="F:electron transfer activity"/>
    <property type="evidence" value="ECO:0007669"/>
    <property type="project" value="InterPro"/>
</dbReference>
<dbReference type="Pfam" id="PF13646">
    <property type="entry name" value="HEAT_2"/>
    <property type="match status" value="1"/>
</dbReference>
<feature type="domain" description="Cytochrome c" evidence="5">
    <location>
        <begin position="613"/>
        <end position="706"/>
    </location>
</feature>
<dbReference type="PROSITE" id="PS51257">
    <property type="entry name" value="PROKAR_LIPOPROTEIN"/>
    <property type="match status" value="1"/>
</dbReference>
<organism evidence="6 7">
    <name type="scientific">Euzebyella marina</name>
    <dbReference type="NCBI Taxonomy" id="1761453"/>
    <lineage>
        <taxon>Bacteria</taxon>
        <taxon>Pseudomonadati</taxon>
        <taxon>Bacteroidota</taxon>
        <taxon>Flavobacteriia</taxon>
        <taxon>Flavobacteriales</taxon>
        <taxon>Flavobacteriaceae</taxon>
        <taxon>Euzebyella</taxon>
    </lineage>
</organism>
<dbReference type="KEGG" id="emar:D1013_14800"/>
<dbReference type="SUPFAM" id="SSF50952">
    <property type="entry name" value="Soluble quinoprotein glucose dehydrogenase"/>
    <property type="match status" value="1"/>
</dbReference>
<proteinExistence type="predicted"/>
<dbReference type="InterPro" id="IPR011042">
    <property type="entry name" value="6-blade_b-propeller_TolB-like"/>
</dbReference>
<dbReference type="PANTHER" id="PTHR33546">
    <property type="entry name" value="LARGE, MULTIFUNCTIONAL SECRETED PROTEIN-RELATED"/>
    <property type="match status" value="1"/>
</dbReference>
<keyword evidence="1 4" id="KW-0349">Heme</keyword>
<evidence type="ECO:0000313" key="6">
    <source>
        <dbReference type="EMBL" id="AYN69762.1"/>
    </source>
</evidence>
<dbReference type="EMBL" id="CP032050">
    <property type="protein sequence ID" value="AYN69762.1"/>
    <property type="molecule type" value="Genomic_DNA"/>
</dbReference>
<evidence type="ECO:0000256" key="2">
    <source>
        <dbReference type="ARBA" id="ARBA00022723"/>
    </source>
</evidence>
<dbReference type="Proteomes" id="UP000276309">
    <property type="component" value="Chromosome"/>
</dbReference>
<dbReference type="SUPFAM" id="SSF48371">
    <property type="entry name" value="ARM repeat"/>
    <property type="match status" value="1"/>
</dbReference>
<dbReference type="Pfam" id="PF00034">
    <property type="entry name" value="Cytochrom_C"/>
    <property type="match status" value="1"/>
</dbReference>
<sequence>MHKFFVFILIVLTTSCKKNYEEPTISLEGYEIEEGFELSVIASEPFLEAPVQIDFDSKGRIWVAEMNGFMRDVDGTGENRPTGTIKILEDLDQDGVVDHSKIFIDSLVMPRALAMAYGGLLYVEPPNLYFVEIDENDQPVNRVLVDSLYALEGNPEYQPNGLRLNIDNWFYNAGSHFKYQRKNGEWIKKPTTYRGQWGVSQDNFGRLYYNNNSTQLLGDYILPNRLVRNEYMIPNKGVNQKLTKDQNVYPIHAARVNRGYVDGVLNKDSLLLEVTAACAPLVYRGSAFPANYDQNVFVCIPEINAIKRNILSFEGNKVVAKQAWNNKEFLASTDEGFRPVNLSVGPDGSMYVVDMHRGVIQHNAFLSPYLKKKAKEFKLDTIVTSGRILKITSKLSKVSEIPNLDEASSSELVALLSHENGYVRDQAQHRLVYKGSNDVVPLLKDLANDTQSPIAQIHALNTLNGLGEGLSFEILSEITRKSQPDVVAHAIVLLENFREKSNIDQAHQLFEGLSEKADKTIDLYLASTLGYWSKGQQNQFLPLFNTLQNRYKNNPVVQEALMSGMEELEPQFLASIEDNESNEAFEELWEKNQMRQAKDEKNPIYVRNGSSQDSRTKGAKLYRQICAACHQADGTGAEGLAPPLANSEHILPSEKLGLIILHGLRGPIDVNGVHYDINHAMPGLNSNETLSDKDISAIVSYVSNAFSKYPKGLREKKVKELRDVTPKEDGGFTIEELDETLKTLK</sequence>
<protein>
    <submittedName>
        <fullName evidence="6">Dehydrogenase</fullName>
    </submittedName>
</protein>
<dbReference type="OrthoDB" id="9808161at2"/>
<name>A0A3G2LBW7_9FLAO</name>
<dbReference type="PROSITE" id="PS51007">
    <property type="entry name" value="CYTC"/>
    <property type="match status" value="1"/>
</dbReference>
<dbReference type="Gene3D" id="1.25.10.10">
    <property type="entry name" value="Leucine-rich Repeat Variant"/>
    <property type="match status" value="1"/>
</dbReference>
<dbReference type="InterPro" id="IPR011041">
    <property type="entry name" value="Quinoprot_gluc/sorb_DH_b-prop"/>
</dbReference>
<dbReference type="SUPFAM" id="SSF46626">
    <property type="entry name" value="Cytochrome c"/>
    <property type="match status" value="1"/>
</dbReference>
<dbReference type="InterPro" id="IPR009056">
    <property type="entry name" value="Cyt_c-like_dom"/>
</dbReference>
<dbReference type="PANTHER" id="PTHR33546:SF1">
    <property type="entry name" value="LARGE, MULTIFUNCTIONAL SECRETED PROTEIN"/>
    <property type="match status" value="1"/>
</dbReference>
<keyword evidence="2 4" id="KW-0479">Metal-binding</keyword>
<dbReference type="InterPro" id="IPR036909">
    <property type="entry name" value="Cyt_c-like_dom_sf"/>
</dbReference>
<dbReference type="Gene3D" id="1.10.760.10">
    <property type="entry name" value="Cytochrome c-like domain"/>
    <property type="match status" value="1"/>
</dbReference>
<dbReference type="GO" id="GO:0020037">
    <property type="term" value="F:heme binding"/>
    <property type="evidence" value="ECO:0007669"/>
    <property type="project" value="InterPro"/>
</dbReference>
<dbReference type="Pfam" id="PF23500">
    <property type="entry name" value="DUF7133"/>
    <property type="match status" value="1"/>
</dbReference>
<dbReference type="InterPro" id="IPR016024">
    <property type="entry name" value="ARM-type_fold"/>
</dbReference>
<evidence type="ECO:0000259" key="5">
    <source>
        <dbReference type="PROSITE" id="PS51007"/>
    </source>
</evidence>
<dbReference type="Gene3D" id="2.120.10.30">
    <property type="entry name" value="TolB, C-terminal domain"/>
    <property type="match status" value="1"/>
</dbReference>
<reference evidence="6 7" key="1">
    <citation type="submission" date="2018-08" db="EMBL/GenBank/DDBJ databases">
        <title>The reduced genetic potential of extracellular carbohydrate catabolism in Euzebyella marina RN62, a Flavobacteriia bacterium isolated from the hadal water.</title>
        <authorList>
            <person name="Xue C."/>
        </authorList>
    </citation>
    <scope>NUCLEOTIDE SEQUENCE [LARGE SCALE GENOMIC DNA]</scope>
    <source>
        <strain evidence="6 7">RN62</strain>
    </source>
</reference>
<evidence type="ECO:0000256" key="1">
    <source>
        <dbReference type="ARBA" id="ARBA00022617"/>
    </source>
</evidence>
<keyword evidence="3 4" id="KW-0408">Iron</keyword>
<evidence type="ECO:0000256" key="3">
    <source>
        <dbReference type="ARBA" id="ARBA00023004"/>
    </source>
</evidence>
<dbReference type="AlphaFoldDB" id="A0A3G2LBW7"/>
<dbReference type="InterPro" id="IPR011989">
    <property type="entry name" value="ARM-like"/>
</dbReference>
<accession>A0A3G2LBW7</accession>